<dbReference type="InterPro" id="IPR045110">
    <property type="entry name" value="XMAP215"/>
</dbReference>
<dbReference type="GO" id="GO:0051010">
    <property type="term" value="F:microtubule plus-end binding"/>
    <property type="evidence" value="ECO:0007669"/>
    <property type="project" value="InterPro"/>
</dbReference>
<evidence type="ECO:0000313" key="4">
    <source>
        <dbReference type="Proteomes" id="UP001286313"/>
    </source>
</evidence>
<dbReference type="Pfam" id="PF12348">
    <property type="entry name" value="CLASP_N"/>
    <property type="match status" value="1"/>
</dbReference>
<dbReference type="InterPro" id="IPR016024">
    <property type="entry name" value="ARM-type_fold"/>
</dbReference>
<organism evidence="3 4">
    <name type="scientific">Petrolisthes cinctipes</name>
    <name type="common">Flat porcelain crab</name>
    <dbReference type="NCBI Taxonomy" id="88211"/>
    <lineage>
        <taxon>Eukaryota</taxon>
        <taxon>Metazoa</taxon>
        <taxon>Ecdysozoa</taxon>
        <taxon>Arthropoda</taxon>
        <taxon>Crustacea</taxon>
        <taxon>Multicrustacea</taxon>
        <taxon>Malacostraca</taxon>
        <taxon>Eumalacostraca</taxon>
        <taxon>Eucarida</taxon>
        <taxon>Decapoda</taxon>
        <taxon>Pleocyemata</taxon>
        <taxon>Anomura</taxon>
        <taxon>Galatheoidea</taxon>
        <taxon>Porcellanidae</taxon>
        <taxon>Petrolisthes</taxon>
    </lineage>
</organism>
<dbReference type="PANTHER" id="PTHR12609">
    <property type="entry name" value="MICROTUBULE ASSOCIATED PROTEIN XMAP215"/>
    <property type="match status" value="1"/>
</dbReference>
<dbReference type="EMBL" id="JAWQEG010006598">
    <property type="protein sequence ID" value="KAK3854388.1"/>
    <property type="molecule type" value="Genomic_DNA"/>
</dbReference>
<dbReference type="GO" id="GO:0030951">
    <property type="term" value="P:establishment or maintenance of microtubule cytoskeleton polarity"/>
    <property type="evidence" value="ECO:0007669"/>
    <property type="project" value="InterPro"/>
</dbReference>
<dbReference type="InterPro" id="IPR011989">
    <property type="entry name" value="ARM-like"/>
</dbReference>
<dbReference type="InterPro" id="IPR024395">
    <property type="entry name" value="CLASP_N_dom"/>
</dbReference>
<feature type="domain" description="TOG" evidence="2">
    <location>
        <begin position="1"/>
        <end position="169"/>
    </location>
</feature>
<dbReference type="SUPFAM" id="SSF48371">
    <property type="entry name" value="ARM repeat"/>
    <property type="match status" value="1"/>
</dbReference>
<accession>A0AAE1BQ13</accession>
<dbReference type="AlphaFoldDB" id="A0AAE1BQ13"/>
<name>A0AAE1BQ13_PETCI</name>
<reference evidence="3" key="1">
    <citation type="submission" date="2023-10" db="EMBL/GenBank/DDBJ databases">
        <title>Genome assemblies of two species of porcelain crab, Petrolisthes cinctipes and Petrolisthes manimaculis (Anomura: Porcellanidae).</title>
        <authorList>
            <person name="Angst P."/>
        </authorList>
    </citation>
    <scope>NUCLEOTIDE SEQUENCE</scope>
    <source>
        <strain evidence="3">PB745_01</strain>
        <tissue evidence="3">Gill</tissue>
    </source>
</reference>
<comment type="caution">
    <text evidence="3">The sequence shown here is derived from an EMBL/GenBank/DDBJ whole genome shotgun (WGS) entry which is preliminary data.</text>
</comment>
<keyword evidence="4" id="KW-1185">Reference proteome</keyword>
<evidence type="ECO:0000259" key="2">
    <source>
        <dbReference type="SMART" id="SM01349"/>
    </source>
</evidence>
<dbReference type="InterPro" id="IPR034085">
    <property type="entry name" value="TOG"/>
</dbReference>
<gene>
    <name evidence="3" type="ORF">Pcinc_039129</name>
</gene>
<dbReference type="Proteomes" id="UP001286313">
    <property type="component" value="Unassembled WGS sequence"/>
</dbReference>
<dbReference type="GO" id="GO:0007051">
    <property type="term" value="P:spindle organization"/>
    <property type="evidence" value="ECO:0007669"/>
    <property type="project" value="InterPro"/>
</dbReference>
<evidence type="ECO:0000313" key="3">
    <source>
        <dbReference type="EMBL" id="KAK3854388.1"/>
    </source>
</evidence>
<dbReference type="Gene3D" id="1.25.10.10">
    <property type="entry name" value="Leucine-rich Repeat Variant"/>
    <property type="match status" value="1"/>
</dbReference>
<protein>
    <recommendedName>
        <fullName evidence="2">TOG domain-containing protein</fullName>
    </recommendedName>
</protein>
<feature type="region of interest" description="Disordered" evidence="1">
    <location>
        <begin position="170"/>
        <end position="211"/>
    </location>
</feature>
<dbReference type="GO" id="GO:0046785">
    <property type="term" value="P:microtubule polymerization"/>
    <property type="evidence" value="ECO:0007669"/>
    <property type="project" value="InterPro"/>
</dbReference>
<dbReference type="SMART" id="SM01349">
    <property type="entry name" value="TOG"/>
    <property type="match status" value="1"/>
</dbReference>
<proteinExistence type="predicted"/>
<feature type="compositionally biased region" description="Basic and acidic residues" evidence="1">
    <location>
        <begin position="188"/>
        <end position="211"/>
    </location>
</feature>
<sequence>MVALNGLELMTFLVERMKDDFRPYLSSVIPVVTDRLGDSKDAVREKAQLLLSTLMENSITPNNMFERLLPAFSHKNGKVREEVMTCLQNTLNNHGATSVTVSRLVPHIVKLLSDPTSLVRDCAFNTLIECYKHYGDRLRADLSKKHNIPPARLPALMTRFDDVRDTGLLLPSATSVTGPPEGLVAGRQGEKGGKRKGDLGREREKMGKEKG</sequence>
<evidence type="ECO:0000256" key="1">
    <source>
        <dbReference type="SAM" id="MobiDB-lite"/>
    </source>
</evidence>
<dbReference type="GO" id="GO:0061863">
    <property type="term" value="F:microtubule plus end polymerase"/>
    <property type="evidence" value="ECO:0007669"/>
    <property type="project" value="InterPro"/>
</dbReference>